<feature type="transmembrane region" description="Helical" evidence="1">
    <location>
        <begin position="72"/>
        <end position="90"/>
    </location>
</feature>
<organism evidence="2 3">
    <name type="scientific">Nocardia jiangsuensis</name>
    <dbReference type="NCBI Taxonomy" id="1691563"/>
    <lineage>
        <taxon>Bacteria</taxon>
        <taxon>Bacillati</taxon>
        <taxon>Actinomycetota</taxon>
        <taxon>Actinomycetes</taxon>
        <taxon>Mycobacteriales</taxon>
        <taxon>Nocardiaceae</taxon>
        <taxon>Nocardia</taxon>
    </lineage>
</organism>
<name>A0ABV8DYW3_9NOCA</name>
<dbReference type="SUPFAM" id="SSF103473">
    <property type="entry name" value="MFS general substrate transporter"/>
    <property type="match status" value="1"/>
</dbReference>
<feature type="transmembrane region" description="Helical" evidence="1">
    <location>
        <begin position="96"/>
        <end position="119"/>
    </location>
</feature>
<dbReference type="InterPro" id="IPR036259">
    <property type="entry name" value="MFS_trans_sf"/>
</dbReference>
<dbReference type="RefSeq" id="WP_378615100.1">
    <property type="nucleotide sequence ID" value="NZ_JBHSAX010000019.1"/>
</dbReference>
<dbReference type="EMBL" id="JBHSAX010000019">
    <property type="protein sequence ID" value="MFC3965352.1"/>
    <property type="molecule type" value="Genomic_DNA"/>
</dbReference>
<keyword evidence="1" id="KW-0472">Membrane</keyword>
<sequence>MRGARPELLPLIQSFPGGALMASAPLLAVLMLRELGLAPWQYGLALGLPTLAGPAGSLCALPLVTRWGPARVLFGFGTLRCCWLGLVLLAEPGVDGLIVVLVAESALLFCAGVFNPVLATVRMNHTDDDHLARVGTAWSISAKTVQPVFIAAGAVLAAATSTRTAIATAAIVLLAGALLLPWRHAGRVA</sequence>
<feature type="transmembrane region" description="Helical" evidence="1">
    <location>
        <begin position="140"/>
        <end position="159"/>
    </location>
</feature>
<feature type="transmembrane region" description="Helical" evidence="1">
    <location>
        <begin position="165"/>
        <end position="182"/>
    </location>
</feature>
<keyword evidence="1" id="KW-0812">Transmembrane</keyword>
<accession>A0ABV8DYW3</accession>
<evidence type="ECO:0000256" key="1">
    <source>
        <dbReference type="SAM" id="Phobius"/>
    </source>
</evidence>
<reference evidence="3" key="1">
    <citation type="journal article" date="2019" name="Int. J. Syst. Evol. Microbiol.">
        <title>The Global Catalogue of Microorganisms (GCM) 10K type strain sequencing project: providing services to taxonomists for standard genome sequencing and annotation.</title>
        <authorList>
            <consortium name="The Broad Institute Genomics Platform"/>
            <consortium name="The Broad Institute Genome Sequencing Center for Infectious Disease"/>
            <person name="Wu L."/>
            <person name="Ma J."/>
        </authorList>
    </citation>
    <scope>NUCLEOTIDE SEQUENCE [LARGE SCALE GENOMIC DNA]</scope>
    <source>
        <strain evidence="3">CGMCC 4.7330</strain>
    </source>
</reference>
<gene>
    <name evidence="2" type="ORF">ACFO0B_25465</name>
</gene>
<evidence type="ECO:0000313" key="2">
    <source>
        <dbReference type="EMBL" id="MFC3965352.1"/>
    </source>
</evidence>
<feature type="transmembrane region" description="Helical" evidence="1">
    <location>
        <begin position="44"/>
        <end position="65"/>
    </location>
</feature>
<comment type="caution">
    <text evidence="2">The sequence shown here is derived from an EMBL/GenBank/DDBJ whole genome shotgun (WGS) entry which is preliminary data.</text>
</comment>
<keyword evidence="3" id="KW-1185">Reference proteome</keyword>
<protein>
    <submittedName>
        <fullName evidence="2">MFS transporter</fullName>
    </submittedName>
</protein>
<keyword evidence="1" id="KW-1133">Transmembrane helix</keyword>
<proteinExistence type="predicted"/>
<dbReference type="InterPro" id="IPR011701">
    <property type="entry name" value="MFS"/>
</dbReference>
<feature type="transmembrane region" description="Helical" evidence="1">
    <location>
        <begin position="12"/>
        <end position="32"/>
    </location>
</feature>
<evidence type="ECO:0000313" key="3">
    <source>
        <dbReference type="Proteomes" id="UP001595696"/>
    </source>
</evidence>
<dbReference type="Proteomes" id="UP001595696">
    <property type="component" value="Unassembled WGS sequence"/>
</dbReference>
<dbReference type="Gene3D" id="1.20.1250.20">
    <property type="entry name" value="MFS general substrate transporter like domains"/>
    <property type="match status" value="1"/>
</dbReference>
<dbReference type="Pfam" id="PF07690">
    <property type="entry name" value="MFS_1"/>
    <property type="match status" value="1"/>
</dbReference>